<dbReference type="Proteomes" id="UP001335729">
    <property type="component" value="Unassembled WGS sequence"/>
</dbReference>
<evidence type="ECO:0000256" key="2">
    <source>
        <dbReference type="SAM" id="MobiDB-lite"/>
    </source>
</evidence>
<evidence type="ECO:0000256" key="1">
    <source>
        <dbReference type="ARBA" id="ARBA00023450"/>
    </source>
</evidence>
<dbReference type="Pfam" id="PF01844">
    <property type="entry name" value="HNH"/>
    <property type="match status" value="1"/>
</dbReference>
<accession>A0ABU7MZ75</accession>
<evidence type="ECO:0000313" key="5">
    <source>
        <dbReference type="Proteomes" id="UP001335729"/>
    </source>
</evidence>
<evidence type="ECO:0000259" key="3">
    <source>
        <dbReference type="SMART" id="SM00507"/>
    </source>
</evidence>
<dbReference type="EMBL" id="JAZDUE010000022">
    <property type="protein sequence ID" value="MEE4025635.1"/>
    <property type="molecule type" value="Genomic_DNA"/>
</dbReference>
<dbReference type="InterPro" id="IPR003615">
    <property type="entry name" value="HNH_nuc"/>
</dbReference>
<dbReference type="SMART" id="SM00507">
    <property type="entry name" value="HNHc"/>
    <property type="match status" value="1"/>
</dbReference>
<feature type="domain" description="HNH nuclease" evidence="3">
    <location>
        <begin position="277"/>
        <end position="327"/>
    </location>
</feature>
<dbReference type="Gene3D" id="1.10.30.50">
    <property type="match status" value="1"/>
</dbReference>
<organism evidence="4 5">
    <name type="scientific">Gordonia prachuapensis</name>
    <dbReference type="NCBI Taxonomy" id="3115651"/>
    <lineage>
        <taxon>Bacteria</taxon>
        <taxon>Bacillati</taxon>
        <taxon>Actinomycetota</taxon>
        <taxon>Actinomycetes</taxon>
        <taxon>Mycobacteriales</taxon>
        <taxon>Gordoniaceae</taxon>
        <taxon>Gordonia</taxon>
    </lineage>
</organism>
<dbReference type="InterPro" id="IPR003870">
    <property type="entry name" value="DUF222"/>
</dbReference>
<name>A0ABU7MZ75_9ACTN</name>
<proteinExistence type="inferred from homology"/>
<keyword evidence="5" id="KW-1185">Reference proteome</keyword>
<evidence type="ECO:0000313" key="4">
    <source>
        <dbReference type="EMBL" id="MEE4025635.1"/>
    </source>
</evidence>
<feature type="region of interest" description="Disordered" evidence="2">
    <location>
        <begin position="173"/>
        <end position="193"/>
    </location>
</feature>
<dbReference type="Pfam" id="PF02720">
    <property type="entry name" value="DUF222"/>
    <property type="match status" value="1"/>
</dbReference>
<dbReference type="CDD" id="cd00085">
    <property type="entry name" value="HNHc"/>
    <property type="match status" value="1"/>
</dbReference>
<dbReference type="RefSeq" id="WP_330507039.1">
    <property type="nucleotide sequence ID" value="NZ_JAZDUE010000022.1"/>
</dbReference>
<comment type="similarity">
    <text evidence="1">Belongs to the Rv1128c/1148c/1588c/1702c/1945/3466 family.</text>
</comment>
<feature type="region of interest" description="Disordered" evidence="2">
    <location>
        <begin position="347"/>
        <end position="376"/>
    </location>
</feature>
<sequence>MVDHQLAAHVRAMERLGVAKRSGGTTRQLLIEMGLAPSVVVRLLRIAGSLDASPKLAKHAADGAISAEHVDSVAKGMAHIQRRSPVALPDDERTAHEVDLLAQVFSGATPAEVAAHARSKGNQVADETGGLPASEDRGLNVVDWRQDDDGRLEVRGSLDSVVGEKLVALLQSLSIKRPEPDGSPDPRSAGRRRADALDQVLDAAVGGDTHLTGAPRHLVMVTIPADAPDLAALPWLGPVSEATVRMLACDTTVSEVVIDGERVPLHMGHDKRLFTHHQRRAIGVRDECCVKCGAPAGWSHVHHLVHWVDGGLTDLDNGCLLCSTCHAEVHARGWEVVMGRDRHPRLIPPADIDPTRTPRPAYNRRNLNVDGLPAAA</sequence>
<dbReference type="InterPro" id="IPR002711">
    <property type="entry name" value="HNH"/>
</dbReference>
<protein>
    <submittedName>
        <fullName evidence="4">DUF222 domain-containing protein</fullName>
    </submittedName>
</protein>
<feature type="region of interest" description="Disordered" evidence="2">
    <location>
        <begin position="115"/>
        <end position="138"/>
    </location>
</feature>
<gene>
    <name evidence="4" type="ORF">V1Y59_21300</name>
</gene>
<comment type="caution">
    <text evidence="4">The sequence shown here is derived from an EMBL/GenBank/DDBJ whole genome shotgun (WGS) entry which is preliminary data.</text>
</comment>
<reference evidence="4 5" key="1">
    <citation type="submission" date="2024-01" db="EMBL/GenBank/DDBJ databases">
        <title>Draft genome sequence of Gordonia sp. PKS22-38.</title>
        <authorList>
            <person name="Suphannarot A."/>
            <person name="Mingma R."/>
        </authorList>
    </citation>
    <scope>NUCLEOTIDE SEQUENCE [LARGE SCALE GENOMIC DNA]</scope>
    <source>
        <strain evidence="4 5">PKS22-38</strain>
    </source>
</reference>